<dbReference type="Pfam" id="PF00884">
    <property type="entry name" value="Sulfatase"/>
    <property type="match status" value="1"/>
</dbReference>
<feature type="domain" description="Sulfatase N-terminal" evidence="8">
    <location>
        <begin position="36"/>
        <end position="400"/>
    </location>
</feature>
<comment type="similarity">
    <text evidence="2">Belongs to the sulfatase family.</text>
</comment>
<dbReference type="RefSeq" id="WP_379022119.1">
    <property type="nucleotide sequence ID" value="NZ_JBHRTA010000030.1"/>
</dbReference>
<feature type="chain" id="PRO_5045652184" evidence="7">
    <location>
        <begin position="23"/>
        <end position="508"/>
    </location>
</feature>
<evidence type="ECO:0000256" key="6">
    <source>
        <dbReference type="ARBA" id="ARBA00022837"/>
    </source>
</evidence>
<keyword evidence="6" id="KW-0106">Calcium</keyword>
<gene>
    <name evidence="9" type="ORF">ACFOET_10000</name>
</gene>
<reference evidence="10" key="1">
    <citation type="journal article" date="2019" name="Int. J. Syst. Evol. Microbiol.">
        <title>The Global Catalogue of Microorganisms (GCM) 10K type strain sequencing project: providing services to taxonomists for standard genome sequencing and annotation.</title>
        <authorList>
            <consortium name="The Broad Institute Genomics Platform"/>
            <consortium name="The Broad Institute Genome Sequencing Center for Infectious Disease"/>
            <person name="Wu L."/>
            <person name="Ma J."/>
        </authorList>
    </citation>
    <scope>NUCLEOTIDE SEQUENCE [LARGE SCALE GENOMIC DNA]</scope>
    <source>
        <strain evidence="10">KCTC 52416</strain>
    </source>
</reference>
<dbReference type="InterPro" id="IPR000917">
    <property type="entry name" value="Sulfatase_N"/>
</dbReference>
<protein>
    <submittedName>
        <fullName evidence="9">Sulfatase</fullName>
    </submittedName>
</protein>
<evidence type="ECO:0000313" key="10">
    <source>
        <dbReference type="Proteomes" id="UP001595526"/>
    </source>
</evidence>
<dbReference type="PANTHER" id="PTHR45953:SF1">
    <property type="entry name" value="IDURONATE 2-SULFATASE"/>
    <property type="match status" value="1"/>
</dbReference>
<evidence type="ECO:0000256" key="3">
    <source>
        <dbReference type="ARBA" id="ARBA00022723"/>
    </source>
</evidence>
<comment type="caution">
    <text evidence="9">The sequence shown here is derived from an EMBL/GenBank/DDBJ whole genome shotgun (WGS) entry which is preliminary data.</text>
</comment>
<proteinExistence type="inferred from homology"/>
<dbReference type="InterPro" id="IPR035874">
    <property type="entry name" value="IDS"/>
</dbReference>
<comment type="cofactor">
    <cofactor evidence="1">
        <name>Ca(2+)</name>
        <dbReference type="ChEBI" id="CHEBI:29108"/>
    </cofactor>
</comment>
<evidence type="ECO:0000259" key="8">
    <source>
        <dbReference type="Pfam" id="PF00884"/>
    </source>
</evidence>
<dbReference type="EMBL" id="JBHRTA010000030">
    <property type="protein sequence ID" value="MFC3197945.1"/>
    <property type="molecule type" value="Genomic_DNA"/>
</dbReference>
<sequence>MAFNRLLLFIVCWVGGHTGVSAQTAGTAEQRKDRYNVLFIMVDDLRPQLGCYGDSVVQTPNIDRLASTGTVFNRAYCQIALCNPSRASLLTGLRPDDIQVYDLTTHFRRHLPDAVTMPQLFKGNGWQSQGLYKIYHLIPSDPRAFGNMDDPASWSRPLWLPTKSVYGPKGEALRQRKLDEMAAAGDRMDYSNIPRGFAIEAPEIPDSALADGETAVQAVRALNELKDERFFLAVGFYKPHLPFIAPKKYWDLYEETDIILPGNRYAPKDAPDFALQKYADLRLYEDYKHLRSTDDLPEEQQRRLLHGYLACISYIDAQIGMILRELDRLKLREKTIIVLLGDHGFQVGEHNMWATKHTNYETSVRAPLIVAKPGQQAAGSVRDELVEFVDVYPTLAALCGLDAPASLGGTSFATLLDDPEVPWPKGFAFSQYPKEVGGEHVLGRSIRSDRYRLVEWRIPSTGHVFHELYDHETDPHENRNVAEQPPYRDVVDYLSEALKNEWNTNDNE</sequence>
<accession>A0ABV7JIR9</accession>
<dbReference type="InterPro" id="IPR017850">
    <property type="entry name" value="Alkaline_phosphatase_core_sf"/>
</dbReference>
<keyword evidence="3" id="KW-0479">Metal-binding</keyword>
<organism evidence="9 10">
    <name type="scientific">Parapedobacter deserti</name>
    <dbReference type="NCBI Taxonomy" id="1912957"/>
    <lineage>
        <taxon>Bacteria</taxon>
        <taxon>Pseudomonadati</taxon>
        <taxon>Bacteroidota</taxon>
        <taxon>Sphingobacteriia</taxon>
        <taxon>Sphingobacteriales</taxon>
        <taxon>Sphingobacteriaceae</taxon>
        <taxon>Parapedobacter</taxon>
    </lineage>
</organism>
<evidence type="ECO:0000256" key="1">
    <source>
        <dbReference type="ARBA" id="ARBA00001913"/>
    </source>
</evidence>
<evidence type="ECO:0000313" key="9">
    <source>
        <dbReference type="EMBL" id="MFC3197945.1"/>
    </source>
</evidence>
<dbReference type="PANTHER" id="PTHR45953">
    <property type="entry name" value="IDURONATE 2-SULFATASE"/>
    <property type="match status" value="1"/>
</dbReference>
<keyword evidence="4 7" id="KW-0732">Signal</keyword>
<name>A0ABV7JIR9_9SPHI</name>
<dbReference type="SUPFAM" id="SSF53649">
    <property type="entry name" value="Alkaline phosphatase-like"/>
    <property type="match status" value="1"/>
</dbReference>
<dbReference type="CDD" id="cd16030">
    <property type="entry name" value="iduronate-2-sulfatase"/>
    <property type="match status" value="1"/>
</dbReference>
<evidence type="ECO:0000256" key="4">
    <source>
        <dbReference type="ARBA" id="ARBA00022729"/>
    </source>
</evidence>
<dbReference type="Proteomes" id="UP001595526">
    <property type="component" value="Unassembled WGS sequence"/>
</dbReference>
<keyword evidence="5" id="KW-0378">Hydrolase</keyword>
<feature type="signal peptide" evidence="7">
    <location>
        <begin position="1"/>
        <end position="22"/>
    </location>
</feature>
<dbReference type="Gene3D" id="3.40.720.10">
    <property type="entry name" value="Alkaline Phosphatase, subunit A"/>
    <property type="match status" value="1"/>
</dbReference>
<evidence type="ECO:0000256" key="7">
    <source>
        <dbReference type="SAM" id="SignalP"/>
    </source>
</evidence>
<evidence type="ECO:0000256" key="2">
    <source>
        <dbReference type="ARBA" id="ARBA00008779"/>
    </source>
</evidence>
<keyword evidence="10" id="KW-1185">Reference proteome</keyword>
<evidence type="ECO:0000256" key="5">
    <source>
        <dbReference type="ARBA" id="ARBA00022801"/>
    </source>
</evidence>